<dbReference type="AlphaFoldDB" id="A0AAD1IRT3"/>
<sequence>MRDDRLGAARSLTRRVVGAGHARTVERGREARVRDTPARQRVMYVRFGLFSLVNKRVSGILRERSYCSYRYHTPLGNGGWHGTREAPALRE</sequence>
<protein>
    <submittedName>
        <fullName evidence="1">Uncharacterized protein</fullName>
    </submittedName>
</protein>
<keyword evidence="2" id="KW-1185">Reference proteome</keyword>
<name>A0AAD1IRT3_MYCMB</name>
<dbReference type="Proteomes" id="UP000466039">
    <property type="component" value="Chromosome"/>
</dbReference>
<accession>A0AAD1IRT3</accession>
<evidence type="ECO:0000313" key="2">
    <source>
        <dbReference type="Proteomes" id="UP000466039"/>
    </source>
</evidence>
<dbReference type="EMBL" id="AP022617">
    <property type="protein sequence ID" value="BBZ59294.1"/>
    <property type="molecule type" value="Genomic_DNA"/>
</dbReference>
<gene>
    <name evidence="1" type="ORF">MMON_05950</name>
</gene>
<reference evidence="1 2" key="1">
    <citation type="journal article" date="2019" name="Emerg. Microbes Infect.">
        <title>Comprehensive subspecies identification of 175 nontuberculous mycobacteria species based on 7547 genomic profiles.</title>
        <authorList>
            <person name="Matsumoto Y."/>
            <person name="Kinjo T."/>
            <person name="Motooka D."/>
            <person name="Nabeya D."/>
            <person name="Jung N."/>
            <person name="Uechi K."/>
            <person name="Horii T."/>
            <person name="Iida T."/>
            <person name="Fujita J."/>
            <person name="Nakamura S."/>
        </authorList>
    </citation>
    <scope>NUCLEOTIDE SEQUENCE [LARGE SCALE GENOMIC DNA]</scope>
    <source>
        <strain evidence="1 2">JCM 15658</strain>
    </source>
</reference>
<proteinExistence type="predicted"/>
<organism evidence="1 2">
    <name type="scientific">Mycolicibacterium monacense</name>
    <name type="common">Mycobacterium monacense</name>
    <dbReference type="NCBI Taxonomy" id="85693"/>
    <lineage>
        <taxon>Bacteria</taxon>
        <taxon>Bacillati</taxon>
        <taxon>Actinomycetota</taxon>
        <taxon>Actinomycetes</taxon>
        <taxon>Mycobacteriales</taxon>
        <taxon>Mycobacteriaceae</taxon>
        <taxon>Mycolicibacterium</taxon>
    </lineage>
</organism>
<evidence type="ECO:0000313" key="1">
    <source>
        <dbReference type="EMBL" id="BBZ59294.1"/>
    </source>
</evidence>